<dbReference type="Pfam" id="PF13511">
    <property type="entry name" value="DUF4124"/>
    <property type="match status" value="1"/>
</dbReference>
<evidence type="ECO:0000313" key="4">
    <source>
        <dbReference type="EMBL" id="MFC3194902.1"/>
    </source>
</evidence>
<name>A0ABV7JCQ7_9GAMM</name>
<evidence type="ECO:0000256" key="2">
    <source>
        <dbReference type="SAM" id="SignalP"/>
    </source>
</evidence>
<evidence type="ECO:0000313" key="5">
    <source>
        <dbReference type="Proteomes" id="UP001595533"/>
    </source>
</evidence>
<dbReference type="EMBL" id="JBHRTS010000006">
    <property type="protein sequence ID" value="MFC3194902.1"/>
    <property type="molecule type" value="Genomic_DNA"/>
</dbReference>
<feature type="region of interest" description="Disordered" evidence="1">
    <location>
        <begin position="60"/>
        <end position="80"/>
    </location>
</feature>
<feature type="chain" id="PRO_5046949045" evidence="2">
    <location>
        <begin position="20"/>
        <end position="180"/>
    </location>
</feature>
<protein>
    <submittedName>
        <fullName evidence="4">DUF4124 domain-containing protein</fullName>
    </submittedName>
</protein>
<keyword evidence="5" id="KW-1185">Reference proteome</keyword>
<evidence type="ECO:0000256" key="1">
    <source>
        <dbReference type="SAM" id="MobiDB-lite"/>
    </source>
</evidence>
<dbReference type="Proteomes" id="UP001595533">
    <property type="component" value="Unassembled WGS sequence"/>
</dbReference>
<accession>A0ABV7JCQ7</accession>
<dbReference type="RefSeq" id="WP_077411861.1">
    <property type="nucleotide sequence ID" value="NZ_JBHRTS010000006.1"/>
</dbReference>
<gene>
    <name evidence="4" type="ORF">ACFODZ_11690</name>
</gene>
<organism evidence="4 5">
    <name type="scientific">Marinicella sediminis</name>
    <dbReference type="NCBI Taxonomy" id="1792834"/>
    <lineage>
        <taxon>Bacteria</taxon>
        <taxon>Pseudomonadati</taxon>
        <taxon>Pseudomonadota</taxon>
        <taxon>Gammaproteobacteria</taxon>
        <taxon>Lysobacterales</taxon>
        <taxon>Marinicellaceae</taxon>
        <taxon>Marinicella</taxon>
    </lineage>
</organism>
<keyword evidence="2" id="KW-0732">Signal</keyword>
<sequence length="180" mass="20004">MRKPSIALLLAAVSLSVLAADEKKIYKYTDENGVTHYTETKPNDNYEEADLPQLSVVPSIAPKPASVSSTTADDDEGSSEVAEVKEFKLLSPADQQNLWGTGLKLTARTTALTEAQKQLYQIQFVIDGKAQTPTNSSEQTFENIFRGEHQLQARLLNRQTSDVVKQTPTITFYMHQNTKK</sequence>
<comment type="caution">
    <text evidence="4">The sequence shown here is derived from an EMBL/GenBank/DDBJ whole genome shotgun (WGS) entry which is preliminary data.</text>
</comment>
<feature type="signal peptide" evidence="2">
    <location>
        <begin position="1"/>
        <end position="19"/>
    </location>
</feature>
<dbReference type="InterPro" id="IPR025392">
    <property type="entry name" value="DUF4124"/>
</dbReference>
<reference evidence="5" key="1">
    <citation type="journal article" date="2019" name="Int. J. Syst. Evol. Microbiol.">
        <title>The Global Catalogue of Microorganisms (GCM) 10K type strain sequencing project: providing services to taxonomists for standard genome sequencing and annotation.</title>
        <authorList>
            <consortium name="The Broad Institute Genomics Platform"/>
            <consortium name="The Broad Institute Genome Sequencing Center for Infectious Disease"/>
            <person name="Wu L."/>
            <person name="Ma J."/>
        </authorList>
    </citation>
    <scope>NUCLEOTIDE SEQUENCE [LARGE SCALE GENOMIC DNA]</scope>
    <source>
        <strain evidence="5">KCTC 42953</strain>
    </source>
</reference>
<evidence type="ECO:0000259" key="3">
    <source>
        <dbReference type="Pfam" id="PF13511"/>
    </source>
</evidence>
<proteinExistence type="predicted"/>
<feature type="domain" description="DUF4124" evidence="3">
    <location>
        <begin position="17"/>
        <end position="64"/>
    </location>
</feature>